<proteinExistence type="predicted"/>
<dbReference type="Gene3D" id="3.40.630.30">
    <property type="match status" value="1"/>
</dbReference>
<organism evidence="1 2">
    <name type="scientific">Paraburkholderia monticola</name>
    <dbReference type="NCBI Taxonomy" id="1399968"/>
    <lineage>
        <taxon>Bacteria</taxon>
        <taxon>Pseudomonadati</taxon>
        <taxon>Pseudomonadota</taxon>
        <taxon>Betaproteobacteria</taxon>
        <taxon>Burkholderiales</taxon>
        <taxon>Burkholderiaceae</taxon>
        <taxon>Paraburkholderia</taxon>
    </lineage>
</organism>
<dbReference type="EMBL" id="LRBG01000035">
    <property type="protein sequence ID" value="KXU85194.1"/>
    <property type="molecule type" value="Genomic_DNA"/>
</dbReference>
<name>A0A149PJJ6_9BURK</name>
<accession>A0A149PJJ6</accession>
<sequence>MAYELTLTETLHKEARLDPSLLVDSWEVGRLVLDPAVRQGQDLLKQCLILALGFVAENSNGRNFHASCTHVLSRLYRRFGFSIVATDIPLAGTEKTYTLIHGTVANVSRALMGNDAVSAAVI</sequence>
<comment type="caution">
    <text evidence="1">The sequence shown here is derived from an EMBL/GenBank/DDBJ whole genome shotgun (WGS) entry which is preliminary data.</text>
</comment>
<protein>
    <recommendedName>
        <fullName evidence="3">N-acetyltransferase domain-containing protein</fullName>
    </recommendedName>
</protein>
<dbReference type="SUPFAM" id="SSF55729">
    <property type="entry name" value="Acyl-CoA N-acyltransferases (Nat)"/>
    <property type="match status" value="1"/>
</dbReference>
<dbReference type="InterPro" id="IPR016181">
    <property type="entry name" value="Acyl_CoA_acyltransferase"/>
</dbReference>
<dbReference type="Proteomes" id="UP000075613">
    <property type="component" value="Unassembled WGS sequence"/>
</dbReference>
<dbReference type="OrthoDB" id="8905644at2"/>
<dbReference type="AlphaFoldDB" id="A0A149PJJ6"/>
<reference evidence="1 2" key="1">
    <citation type="journal article" date="2015" name="Int. J. Syst. Evol. Microbiol.">
        <title>Burkholderia monticola sp. nov., isolated from mountain soil.</title>
        <authorList>
            <person name="Baek I."/>
            <person name="Seo B."/>
            <person name="Lee I."/>
            <person name="Yi H."/>
            <person name="Chun J."/>
        </authorList>
    </citation>
    <scope>NUCLEOTIDE SEQUENCE [LARGE SCALE GENOMIC DNA]</scope>
    <source>
        <strain evidence="1 2">JC2948</strain>
    </source>
</reference>
<gene>
    <name evidence="1" type="ORF">CI15_21770</name>
</gene>
<keyword evidence="2" id="KW-1185">Reference proteome</keyword>
<evidence type="ECO:0000313" key="2">
    <source>
        <dbReference type="Proteomes" id="UP000075613"/>
    </source>
</evidence>
<evidence type="ECO:0008006" key="3">
    <source>
        <dbReference type="Google" id="ProtNLM"/>
    </source>
</evidence>
<evidence type="ECO:0000313" key="1">
    <source>
        <dbReference type="EMBL" id="KXU85194.1"/>
    </source>
</evidence>